<evidence type="ECO:0000256" key="1">
    <source>
        <dbReference type="SAM" id="MobiDB-lite"/>
    </source>
</evidence>
<feature type="compositionally biased region" description="Low complexity" evidence="1">
    <location>
        <begin position="337"/>
        <end position="355"/>
    </location>
</feature>
<dbReference type="Pfam" id="PF13911">
    <property type="entry name" value="AhpC-TSA_2"/>
    <property type="match status" value="1"/>
</dbReference>
<evidence type="ECO:0000313" key="2">
    <source>
        <dbReference type="EMBL" id="CAG8976676.1"/>
    </source>
</evidence>
<accession>A0A9N9LQ84</accession>
<comment type="caution">
    <text evidence="2">The sequence shown here is derived from an EMBL/GenBank/DDBJ whole genome shotgun (WGS) entry which is preliminary data.</text>
</comment>
<dbReference type="Gene3D" id="3.40.30.10">
    <property type="entry name" value="Glutaredoxin"/>
    <property type="match status" value="1"/>
</dbReference>
<keyword evidence="3" id="KW-1185">Reference proteome</keyword>
<feature type="region of interest" description="Disordered" evidence="1">
    <location>
        <begin position="1"/>
        <end position="59"/>
    </location>
</feature>
<dbReference type="PANTHER" id="PTHR28630">
    <property type="match status" value="1"/>
</dbReference>
<evidence type="ECO:0000313" key="3">
    <source>
        <dbReference type="Proteomes" id="UP000701801"/>
    </source>
</evidence>
<proteinExistence type="predicted"/>
<name>A0A9N9LQ84_9HELO</name>
<dbReference type="InterPro" id="IPR036249">
    <property type="entry name" value="Thioredoxin-like_sf"/>
</dbReference>
<sequence length="361" mass="39050">MAISMPPQDAADSHPQAVASSELSEVNKPEVVTSGPAPACTIAPAPPLKEPTEENHSLAQERIDPTAEFEGEVETDNRLPTQKVLKEIEGMVVLDQHGKTVPFKDLYNGPNVARRVLIIFVRHFFCGNCQEYIRTLTSSVTPTELLQLPTPTFIAIVGCGDPSLIEMWYEQTKCPFPCYSDPNYKLYNALGMAKTLNLGPRPEYQRRSLATLMTGAIVQSIKKMKDGKVLKGGSLQQVGGEFLFEPINAATPINSPAIDNSDKGKQLGESGANGDVGRGGYLEEKRVAWCHRMRTTRDHAEIPEIREVLGLSGQGVPGKDAKRWSRALIERKGTGLGAMSSSSSASSSKAGKPSADTTNEG</sequence>
<dbReference type="FunFam" id="3.40.30.10:FF:000404">
    <property type="entry name" value="WGS project CABT00000000 data, contig 2.14"/>
    <property type="match status" value="1"/>
</dbReference>
<dbReference type="Proteomes" id="UP000701801">
    <property type="component" value="Unassembled WGS sequence"/>
</dbReference>
<reference evidence="2" key="1">
    <citation type="submission" date="2021-07" db="EMBL/GenBank/DDBJ databases">
        <authorList>
            <person name="Durling M."/>
        </authorList>
    </citation>
    <scope>NUCLEOTIDE SEQUENCE</scope>
</reference>
<dbReference type="AlphaFoldDB" id="A0A9N9LQ84"/>
<gene>
    <name evidence="2" type="ORF">HYALB_00012068</name>
</gene>
<protein>
    <submittedName>
        <fullName evidence="2">Uncharacterized protein</fullName>
    </submittedName>
</protein>
<organism evidence="2 3">
    <name type="scientific">Hymenoscyphus albidus</name>
    <dbReference type="NCBI Taxonomy" id="595503"/>
    <lineage>
        <taxon>Eukaryota</taxon>
        <taxon>Fungi</taxon>
        <taxon>Dikarya</taxon>
        <taxon>Ascomycota</taxon>
        <taxon>Pezizomycotina</taxon>
        <taxon>Leotiomycetes</taxon>
        <taxon>Helotiales</taxon>
        <taxon>Helotiaceae</taxon>
        <taxon>Hymenoscyphus</taxon>
    </lineage>
</organism>
<dbReference type="CDD" id="cd02970">
    <property type="entry name" value="PRX_like2"/>
    <property type="match status" value="1"/>
</dbReference>
<dbReference type="PANTHER" id="PTHR28630:SF3">
    <property type="entry name" value="PEROXIREDOXIN-LIKE 2C"/>
    <property type="match status" value="1"/>
</dbReference>
<feature type="region of interest" description="Disordered" evidence="1">
    <location>
        <begin position="314"/>
        <end position="361"/>
    </location>
</feature>
<dbReference type="SUPFAM" id="SSF52833">
    <property type="entry name" value="Thioredoxin-like"/>
    <property type="match status" value="1"/>
</dbReference>
<dbReference type="EMBL" id="CAJVRM010000185">
    <property type="protein sequence ID" value="CAG8976676.1"/>
    <property type="molecule type" value="Genomic_DNA"/>
</dbReference>
<dbReference type="OrthoDB" id="40334at2759"/>
<feature type="compositionally biased region" description="Basic and acidic residues" evidence="1">
    <location>
        <begin position="50"/>
        <end position="59"/>
    </location>
</feature>
<feature type="compositionally biased region" description="Basic and acidic residues" evidence="1">
    <location>
        <begin position="319"/>
        <end position="333"/>
    </location>
</feature>
<dbReference type="InterPro" id="IPR032801">
    <property type="entry name" value="PXL2A/B/C"/>
</dbReference>
<feature type="region of interest" description="Disordered" evidence="1">
    <location>
        <begin position="254"/>
        <end position="277"/>
    </location>
</feature>